<feature type="signal peptide" evidence="2">
    <location>
        <begin position="1"/>
        <end position="23"/>
    </location>
</feature>
<feature type="region of interest" description="Disordered" evidence="1">
    <location>
        <begin position="30"/>
        <end position="53"/>
    </location>
</feature>
<dbReference type="Proteomes" id="UP000746741">
    <property type="component" value="Unassembled WGS sequence"/>
</dbReference>
<feature type="compositionally biased region" description="Gly residues" evidence="1">
    <location>
        <begin position="39"/>
        <end position="49"/>
    </location>
</feature>
<protein>
    <recommendedName>
        <fullName evidence="7">Lipoprotein</fullName>
    </recommendedName>
</protein>
<dbReference type="EMBL" id="JAAEDK010000037">
    <property type="protein sequence ID" value="MBR0660763.1"/>
    <property type="molecule type" value="Genomic_DNA"/>
</dbReference>
<dbReference type="Proteomes" id="UP001138708">
    <property type="component" value="Unassembled WGS sequence"/>
</dbReference>
<sequence>MTNLARRALAGSTLGLLMLAGCAADLPETPPPADALPGPGLGAGSGAGTGPDPSLFVLSPGTPPDGTVRVTIPRNGGTARGNLDTNGQRFRFTITGLGAQGPAPARITVTGNVYGLQRSRDFAGTYRDVGAAATDLGGRFRIGNDNLVLMVLRPSPAAAELTVPTGGATVTLQP</sequence>
<evidence type="ECO:0000313" key="3">
    <source>
        <dbReference type="EMBL" id="MBR0660763.1"/>
    </source>
</evidence>
<comment type="caution">
    <text evidence="3">The sequence shown here is derived from an EMBL/GenBank/DDBJ whole genome shotgun (WGS) entry which is preliminary data.</text>
</comment>
<name>A0A9X9WKA3_9PROT</name>
<keyword evidence="2" id="KW-0732">Signal</keyword>
<reference evidence="4 5" key="2">
    <citation type="submission" date="2020-02" db="EMBL/GenBank/DDBJ databases">
        <authorList>
            <person name="Sun Q."/>
            <person name="Inoue M."/>
        </authorList>
    </citation>
    <scope>NUCLEOTIDE SEQUENCE [LARGE SCALE GENOMIC DNA]</scope>
    <source>
        <strain evidence="4 5">KCTC 22478</strain>
    </source>
</reference>
<dbReference type="PROSITE" id="PS51257">
    <property type="entry name" value="PROKAR_LIPOPROTEIN"/>
    <property type="match status" value="1"/>
</dbReference>
<evidence type="ECO:0000313" key="5">
    <source>
        <dbReference type="Proteomes" id="UP000746741"/>
    </source>
</evidence>
<reference evidence="3" key="1">
    <citation type="submission" date="2020-01" db="EMBL/GenBank/DDBJ databases">
        <authorList>
            <person name="Rat A."/>
        </authorList>
    </citation>
    <scope>NUCLEOTIDE SEQUENCE</scope>
    <source>
        <strain evidence="3">LMG 31161</strain>
    </source>
</reference>
<dbReference type="EMBL" id="JAAVUP010000007">
    <property type="protein sequence ID" value="NKE19063.1"/>
    <property type="molecule type" value="Genomic_DNA"/>
</dbReference>
<dbReference type="AlphaFoldDB" id="A0A9X9WKA3"/>
<feature type="chain" id="PRO_5040852409" description="Lipoprotein" evidence="2">
    <location>
        <begin position="24"/>
        <end position="174"/>
    </location>
</feature>
<organism evidence="3 6">
    <name type="scientific">Neoroseomonas oryzicola</name>
    <dbReference type="NCBI Taxonomy" id="535904"/>
    <lineage>
        <taxon>Bacteria</taxon>
        <taxon>Pseudomonadati</taxon>
        <taxon>Pseudomonadota</taxon>
        <taxon>Alphaproteobacteria</taxon>
        <taxon>Acetobacterales</taxon>
        <taxon>Acetobacteraceae</taxon>
        <taxon>Neoroseomonas</taxon>
    </lineage>
</organism>
<evidence type="ECO:0000256" key="2">
    <source>
        <dbReference type="SAM" id="SignalP"/>
    </source>
</evidence>
<gene>
    <name evidence="4" type="ORF">GWK15_19055</name>
    <name evidence="3" type="ORF">GXW75_16010</name>
</gene>
<evidence type="ECO:0000313" key="6">
    <source>
        <dbReference type="Proteomes" id="UP001138708"/>
    </source>
</evidence>
<dbReference type="RefSeq" id="WP_168042969.1">
    <property type="nucleotide sequence ID" value="NZ_JAAEDK010000037.1"/>
</dbReference>
<proteinExistence type="predicted"/>
<evidence type="ECO:0000313" key="4">
    <source>
        <dbReference type="EMBL" id="NKE19063.1"/>
    </source>
</evidence>
<reference evidence="3" key="3">
    <citation type="journal article" date="2021" name="Syst. Appl. Microbiol.">
        <title>Roseomonas hellenica sp. nov., isolated from roots of wild-growing Alkanna tinctoria.</title>
        <authorList>
            <person name="Rat A."/>
            <person name="Naranjo H.D."/>
            <person name="Lebbe L."/>
            <person name="Cnockaert M."/>
            <person name="Krigas N."/>
            <person name="Grigoriadou K."/>
            <person name="Maloupa E."/>
            <person name="Willems A."/>
        </authorList>
    </citation>
    <scope>NUCLEOTIDE SEQUENCE</scope>
    <source>
        <strain evidence="3">LMG 31161</strain>
    </source>
</reference>
<accession>A0A9X9WKA3</accession>
<evidence type="ECO:0008006" key="7">
    <source>
        <dbReference type="Google" id="ProtNLM"/>
    </source>
</evidence>
<evidence type="ECO:0000256" key="1">
    <source>
        <dbReference type="SAM" id="MobiDB-lite"/>
    </source>
</evidence>
<keyword evidence="5" id="KW-1185">Reference proteome</keyword>